<dbReference type="EMBL" id="JAAALK010000282">
    <property type="protein sequence ID" value="KAG8081308.1"/>
    <property type="molecule type" value="Genomic_DNA"/>
</dbReference>
<accession>A0A8J5TF77</accession>
<comment type="caution">
    <text evidence="1">The sequence shown here is derived from an EMBL/GenBank/DDBJ whole genome shotgun (WGS) entry which is preliminary data.</text>
</comment>
<dbReference type="AlphaFoldDB" id="A0A8J5TF77"/>
<dbReference type="Proteomes" id="UP000729402">
    <property type="component" value="Unassembled WGS sequence"/>
</dbReference>
<organism evidence="1 2">
    <name type="scientific">Zizania palustris</name>
    <name type="common">Northern wild rice</name>
    <dbReference type="NCBI Taxonomy" id="103762"/>
    <lineage>
        <taxon>Eukaryota</taxon>
        <taxon>Viridiplantae</taxon>
        <taxon>Streptophyta</taxon>
        <taxon>Embryophyta</taxon>
        <taxon>Tracheophyta</taxon>
        <taxon>Spermatophyta</taxon>
        <taxon>Magnoliopsida</taxon>
        <taxon>Liliopsida</taxon>
        <taxon>Poales</taxon>
        <taxon>Poaceae</taxon>
        <taxon>BOP clade</taxon>
        <taxon>Oryzoideae</taxon>
        <taxon>Oryzeae</taxon>
        <taxon>Zizaniinae</taxon>
        <taxon>Zizania</taxon>
    </lineage>
</organism>
<evidence type="ECO:0000313" key="2">
    <source>
        <dbReference type="Proteomes" id="UP000729402"/>
    </source>
</evidence>
<name>A0A8J5TF77_ZIZPA</name>
<reference evidence="1" key="1">
    <citation type="journal article" date="2021" name="bioRxiv">
        <title>Whole Genome Assembly and Annotation of Northern Wild Rice, Zizania palustris L., Supports a Whole Genome Duplication in the Zizania Genus.</title>
        <authorList>
            <person name="Haas M."/>
            <person name="Kono T."/>
            <person name="Macchietto M."/>
            <person name="Millas R."/>
            <person name="McGilp L."/>
            <person name="Shao M."/>
            <person name="Duquette J."/>
            <person name="Hirsch C.N."/>
            <person name="Kimball J."/>
        </authorList>
    </citation>
    <scope>NUCLEOTIDE SEQUENCE</scope>
    <source>
        <tissue evidence="1">Fresh leaf tissue</tissue>
    </source>
</reference>
<gene>
    <name evidence="1" type="ORF">GUJ93_ZPchr0007g3646</name>
</gene>
<sequence>MGGVEASGAALGVIRTRAQLGVVQRGAVCDGEQARGRTWRRWRECECRNGGARWWREAKRAAGAERERVACAASAWRAAGAERERVACAASAWRAAK</sequence>
<proteinExistence type="predicted"/>
<keyword evidence="2" id="KW-1185">Reference proteome</keyword>
<reference evidence="1" key="2">
    <citation type="submission" date="2021-02" db="EMBL/GenBank/DDBJ databases">
        <authorList>
            <person name="Kimball J.A."/>
            <person name="Haas M.W."/>
            <person name="Macchietto M."/>
            <person name="Kono T."/>
            <person name="Duquette J."/>
            <person name="Shao M."/>
        </authorList>
    </citation>
    <scope>NUCLEOTIDE SEQUENCE</scope>
    <source>
        <tissue evidence="1">Fresh leaf tissue</tissue>
    </source>
</reference>
<protein>
    <submittedName>
        <fullName evidence="1">Uncharacterized protein</fullName>
    </submittedName>
</protein>
<evidence type="ECO:0000313" key="1">
    <source>
        <dbReference type="EMBL" id="KAG8081308.1"/>
    </source>
</evidence>